<sequence>MQCDVSSPHEELVDDTQYTEDISQEQSNDNMESVQTNESTFDINHSPEVEYSHISNELVMVPQNIEEKQKEDAEADSDKYLRSKAKTLSASEQAFLDYIYKQYNETATNKVVQYPNKCSYCVKSFKKPSDLIRHIRVHTGEKPFTCQVCHKQFSLKTSLDGHMITHNKPNKTIVCSVCNSTFSTKGSLKVHMRLHTGSRPFECPLCEMTFRTSGHKRAHLLVHYRGAFREGKDPKDVVTRGNKILNIMGSLTNNISNYTSRNDNTKSDSNQIENCFNFDGNSEYFQNKNDEEIPLPEAFGKTNEDNNLIRDSLIKFNSISDQILEHSMGSKRQNNKKSNKRHCEICNKSFQKPSQLIRHQLIHTGERPYQCDICSKTFNQNNALATHMRRHTGLRPHECPYCSKSFTQNGNLKTHIMRAHQGV</sequence>
<evidence type="ECO:0000256" key="3">
    <source>
        <dbReference type="ARBA" id="ARBA00022723"/>
    </source>
</evidence>
<dbReference type="GO" id="GO:0010468">
    <property type="term" value="P:regulation of gene expression"/>
    <property type="evidence" value="ECO:0007669"/>
    <property type="project" value="UniProtKB-ARBA"/>
</dbReference>
<organism evidence="14">
    <name type="scientific">Xenopsylla cheopis</name>
    <name type="common">Oriental rat flea</name>
    <name type="synonym">Pulex cheopis</name>
    <dbReference type="NCBI Taxonomy" id="163159"/>
    <lineage>
        <taxon>Eukaryota</taxon>
        <taxon>Metazoa</taxon>
        <taxon>Ecdysozoa</taxon>
        <taxon>Arthropoda</taxon>
        <taxon>Hexapoda</taxon>
        <taxon>Insecta</taxon>
        <taxon>Pterygota</taxon>
        <taxon>Neoptera</taxon>
        <taxon>Endopterygota</taxon>
        <taxon>Siphonaptera</taxon>
        <taxon>Pulicidae</taxon>
        <taxon>Xenopsyllinae</taxon>
        <taxon>Xenopsylla</taxon>
    </lineage>
</organism>
<evidence type="ECO:0000256" key="6">
    <source>
        <dbReference type="ARBA" id="ARBA00022833"/>
    </source>
</evidence>
<dbReference type="InterPro" id="IPR050331">
    <property type="entry name" value="Zinc_finger"/>
</dbReference>
<evidence type="ECO:0000256" key="8">
    <source>
        <dbReference type="ARBA" id="ARBA00023125"/>
    </source>
</evidence>
<evidence type="ECO:0000256" key="2">
    <source>
        <dbReference type="ARBA" id="ARBA00006991"/>
    </source>
</evidence>
<keyword evidence="7" id="KW-0805">Transcription regulation</keyword>
<keyword evidence="10" id="KW-0539">Nucleus</keyword>
<dbReference type="PROSITE" id="PS00028">
    <property type="entry name" value="ZINC_FINGER_C2H2_1"/>
    <property type="match status" value="7"/>
</dbReference>
<evidence type="ECO:0000313" key="14">
    <source>
        <dbReference type="EMBL" id="NOV44135.1"/>
    </source>
</evidence>
<keyword evidence="9" id="KW-0804">Transcription</keyword>
<dbReference type="Pfam" id="PF13912">
    <property type="entry name" value="zf-C2H2_6"/>
    <property type="match status" value="1"/>
</dbReference>
<feature type="domain" description="C2H2-type" evidence="13">
    <location>
        <begin position="116"/>
        <end position="143"/>
    </location>
</feature>
<dbReference type="GO" id="GO:0008270">
    <property type="term" value="F:zinc ion binding"/>
    <property type="evidence" value="ECO:0007669"/>
    <property type="project" value="UniProtKB-KW"/>
</dbReference>
<dbReference type="GO" id="GO:0048598">
    <property type="term" value="P:embryonic morphogenesis"/>
    <property type="evidence" value="ECO:0007669"/>
    <property type="project" value="UniProtKB-ARBA"/>
</dbReference>
<keyword evidence="8" id="KW-0238">DNA-binding</keyword>
<dbReference type="InterPro" id="IPR036236">
    <property type="entry name" value="Znf_C2H2_sf"/>
</dbReference>
<dbReference type="InterPro" id="IPR013087">
    <property type="entry name" value="Znf_C2H2_type"/>
</dbReference>
<dbReference type="Gene3D" id="3.30.160.60">
    <property type="entry name" value="Classic Zinc Finger"/>
    <property type="match status" value="7"/>
</dbReference>
<dbReference type="GO" id="GO:0005634">
    <property type="term" value="C:nucleus"/>
    <property type="evidence" value="ECO:0007669"/>
    <property type="project" value="UniProtKB-SubCell"/>
</dbReference>
<keyword evidence="4" id="KW-0677">Repeat</keyword>
<evidence type="ECO:0000256" key="4">
    <source>
        <dbReference type="ARBA" id="ARBA00022737"/>
    </source>
</evidence>
<evidence type="ECO:0000256" key="9">
    <source>
        <dbReference type="ARBA" id="ARBA00023163"/>
    </source>
</evidence>
<dbReference type="SUPFAM" id="SSF57667">
    <property type="entry name" value="beta-beta-alpha zinc fingers"/>
    <property type="match status" value="4"/>
</dbReference>
<name>A0A6M2DD53_XENCH</name>
<feature type="domain" description="C2H2-type" evidence="13">
    <location>
        <begin position="201"/>
        <end position="223"/>
    </location>
</feature>
<evidence type="ECO:0000256" key="10">
    <source>
        <dbReference type="ARBA" id="ARBA00023242"/>
    </source>
</evidence>
<evidence type="ECO:0000259" key="13">
    <source>
        <dbReference type="PROSITE" id="PS50157"/>
    </source>
</evidence>
<feature type="region of interest" description="Disordered" evidence="12">
    <location>
        <begin position="1"/>
        <end position="38"/>
    </location>
</feature>
<dbReference type="FunFam" id="3.30.160.60:FF:000264">
    <property type="entry name" value="Zinc finger protein 236"/>
    <property type="match status" value="2"/>
</dbReference>
<dbReference type="FunFam" id="3.30.160.60:FF:000075">
    <property type="entry name" value="Putative zinc finger protein 536"/>
    <property type="match status" value="1"/>
</dbReference>
<evidence type="ECO:0000256" key="12">
    <source>
        <dbReference type="SAM" id="MobiDB-lite"/>
    </source>
</evidence>
<dbReference type="EMBL" id="GIIL01000409">
    <property type="protein sequence ID" value="NOV44135.1"/>
    <property type="molecule type" value="Transcribed_RNA"/>
</dbReference>
<keyword evidence="6" id="KW-0862">Zinc</keyword>
<dbReference type="SMART" id="SM00355">
    <property type="entry name" value="ZnF_C2H2"/>
    <property type="match status" value="7"/>
</dbReference>
<protein>
    <submittedName>
        <fullName evidence="14">Putative product</fullName>
    </submittedName>
</protein>
<evidence type="ECO:0000256" key="11">
    <source>
        <dbReference type="PROSITE-ProRule" id="PRU00042"/>
    </source>
</evidence>
<dbReference type="AlphaFoldDB" id="A0A6M2DD53"/>
<dbReference type="PANTHER" id="PTHR16515:SF49">
    <property type="entry name" value="GASTRULA ZINC FINGER PROTEIN XLCGF49.1-LIKE-RELATED"/>
    <property type="match status" value="1"/>
</dbReference>
<keyword evidence="5 11" id="KW-0863">Zinc-finger</keyword>
<reference evidence="14" key="1">
    <citation type="submission" date="2020-03" db="EMBL/GenBank/DDBJ databases">
        <title>Transcriptomic Profiling of the Digestive Tract of the Rat Flea, Xenopsylla cheopis, Following Blood Feeding and Infection with Yersinia pestis.</title>
        <authorList>
            <person name="Bland D.M."/>
            <person name="Martens C.A."/>
            <person name="Virtaneva K."/>
            <person name="Kanakabandi K."/>
            <person name="Long D."/>
            <person name="Rosenke R."/>
            <person name="Saturday G.A."/>
            <person name="Hoyt F.H."/>
            <person name="Bruno D.P."/>
            <person name="Ribeiro J.M.C."/>
            <person name="Hinnebusch J."/>
        </authorList>
    </citation>
    <scope>NUCLEOTIDE SEQUENCE</scope>
</reference>
<dbReference type="GO" id="GO:0003677">
    <property type="term" value="F:DNA binding"/>
    <property type="evidence" value="ECO:0007669"/>
    <property type="project" value="UniProtKB-KW"/>
</dbReference>
<dbReference type="FunFam" id="3.30.160.60:FF:000744">
    <property type="entry name" value="zinc finger E-box-binding homeobox 1"/>
    <property type="match status" value="1"/>
</dbReference>
<comment type="similarity">
    <text evidence="2">Belongs to the krueppel C2H2-type zinc-finger protein family.</text>
</comment>
<evidence type="ECO:0000256" key="1">
    <source>
        <dbReference type="ARBA" id="ARBA00004123"/>
    </source>
</evidence>
<dbReference type="PROSITE" id="PS50157">
    <property type="entry name" value="ZINC_FINGER_C2H2_2"/>
    <property type="match status" value="7"/>
</dbReference>
<dbReference type="FunFam" id="3.30.160.60:FF:001818">
    <property type="entry name" value="GDNF-inducible zinc finger protein 1 isoform X1"/>
    <property type="match status" value="1"/>
</dbReference>
<dbReference type="PANTHER" id="PTHR16515">
    <property type="entry name" value="PR DOMAIN ZINC FINGER PROTEIN"/>
    <property type="match status" value="1"/>
</dbReference>
<feature type="domain" description="C2H2-type" evidence="13">
    <location>
        <begin position="397"/>
        <end position="423"/>
    </location>
</feature>
<feature type="domain" description="C2H2-type" evidence="13">
    <location>
        <begin position="173"/>
        <end position="200"/>
    </location>
</feature>
<dbReference type="FunFam" id="3.30.160.60:FF:000100">
    <property type="entry name" value="Zinc finger 45-like"/>
    <property type="match status" value="1"/>
</dbReference>
<dbReference type="Pfam" id="PF00096">
    <property type="entry name" value="zf-C2H2"/>
    <property type="match status" value="5"/>
</dbReference>
<evidence type="ECO:0000256" key="5">
    <source>
        <dbReference type="ARBA" id="ARBA00022771"/>
    </source>
</evidence>
<proteinExistence type="inferred from homology"/>
<comment type="subcellular location">
    <subcellularLocation>
        <location evidence="1">Nucleus</location>
    </subcellularLocation>
</comment>
<feature type="domain" description="C2H2-type" evidence="13">
    <location>
        <begin position="341"/>
        <end position="368"/>
    </location>
</feature>
<feature type="domain" description="C2H2-type" evidence="13">
    <location>
        <begin position="369"/>
        <end position="396"/>
    </location>
</feature>
<accession>A0A6M2DD53</accession>
<feature type="compositionally biased region" description="Polar residues" evidence="12">
    <location>
        <begin position="19"/>
        <end position="38"/>
    </location>
</feature>
<dbReference type="FunFam" id="3.30.160.60:FF:000624">
    <property type="entry name" value="zinc finger protein 697"/>
    <property type="match status" value="1"/>
</dbReference>
<feature type="domain" description="C2H2-type" evidence="13">
    <location>
        <begin position="144"/>
        <end position="171"/>
    </location>
</feature>
<evidence type="ECO:0000256" key="7">
    <source>
        <dbReference type="ARBA" id="ARBA00023015"/>
    </source>
</evidence>
<keyword evidence="3" id="KW-0479">Metal-binding</keyword>